<geneLocation type="plasmid" evidence="1 2">
    <name>SGLP1</name>
</geneLocation>
<evidence type="ECO:0000313" key="1">
    <source>
        <dbReference type="EMBL" id="ALU98506.1"/>
    </source>
</evidence>
<dbReference type="EMBL" id="CP013739">
    <property type="protein sequence ID" value="ALU98506.1"/>
    <property type="molecule type" value="Genomic_DNA"/>
</dbReference>
<keyword evidence="1" id="KW-0614">Plasmid</keyword>
<dbReference type="KEGG" id="sgb:WQO_34260"/>
<name>A0A0U3MEJ2_STRGL</name>
<dbReference type="Proteomes" id="UP000064183">
    <property type="component" value="Plasmid SGLP1"/>
</dbReference>
<proteinExistence type="predicted"/>
<gene>
    <name evidence="1" type="ORF">WQO_34260</name>
</gene>
<evidence type="ECO:0000313" key="2">
    <source>
        <dbReference type="Proteomes" id="UP000064183"/>
    </source>
</evidence>
<protein>
    <submittedName>
        <fullName evidence="1">Carbohydrate ABC transporter</fullName>
    </submittedName>
</protein>
<reference evidence="1 2" key="1">
    <citation type="journal article" date="2012" name="J. Bacteriol.">
        <title>Draft genome sequence of Streptomyces globisporus C-1027, which produces an antitumor antibiotic consisting of a nine-membered enediyne with a chromoprotein.</title>
        <authorList>
            <person name="Wang L."/>
            <person name="Wang S."/>
            <person name="He Q."/>
            <person name="Yu T."/>
            <person name="Li Q."/>
            <person name="Hong B."/>
        </authorList>
    </citation>
    <scope>NUCLEOTIDE SEQUENCE [LARGE SCALE GENOMIC DNA]</scope>
    <source>
        <strain evidence="1 2">C-1027</strain>
        <plasmid evidence="1 2">SGLP1</plasmid>
    </source>
</reference>
<organism evidence="1 2">
    <name type="scientific">Streptomyces globisporus C-1027</name>
    <dbReference type="NCBI Taxonomy" id="1172567"/>
    <lineage>
        <taxon>Bacteria</taxon>
        <taxon>Bacillati</taxon>
        <taxon>Actinomycetota</taxon>
        <taxon>Actinomycetes</taxon>
        <taxon>Kitasatosporales</taxon>
        <taxon>Streptomycetaceae</taxon>
        <taxon>Streptomyces</taxon>
    </lineage>
</organism>
<accession>A0A0U3MEJ2</accession>
<dbReference type="AlphaFoldDB" id="A0A0U3MEJ2"/>
<sequence length="77" mass="8792">MAGRPLLKAELSAQRSRDYLMEQRDSFIQKHGGDLGAFYFLLMLIQTHGRKRLKSGDVTALRALAHDLHAIYVKHTQ</sequence>